<feature type="transmembrane region" description="Helical" evidence="5">
    <location>
        <begin position="239"/>
        <end position="260"/>
    </location>
</feature>
<feature type="transmembrane region" description="Helical" evidence="5">
    <location>
        <begin position="124"/>
        <end position="144"/>
    </location>
</feature>
<dbReference type="OMA" id="NTYSGVM"/>
<dbReference type="Proteomes" id="UP000007875">
    <property type="component" value="Unassembled WGS sequence"/>
</dbReference>
<evidence type="ECO:0000256" key="2">
    <source>
        <dbReference type="ARBA" id="ARBA00022692"/>
    </source>
</evidence>
<dbReference type="GO" id="GO:0016020">
    <property type="term" value="C:membrane"/>
    <property type="evidence" value="ECO:0007669"/>
    <property type="project" value="UniProtKB-SubCell"/>
</dbReference>
<dbReference type="eggNOG" id="KOG0255">
    <property type="taxonomic scope" value="Eukaryota"/>
</dbReference>
<reference evidence="7" key="3">
    <citation type="submission" date="2025-09" db="UniProtKB">
        <authorList>
            <consortium name="Ensembl"/>
        </authorList>
    </citation>
    <scope>IDENTIFICATION</scope>
</reference>
<evidence type="ECO:0000259" key="6">
    <source>
        <dbReference type="PROSITE" id="PS50850"/>
    </source>
</evidence>
<feature type="transmembrane region" description="Helical" evidence="5">
    <location>
        <begin position="267"/>
        <end position="288"/>
    </location>
</feature>
<dbReference type="InterPro" id="IPR036259">
    <property type="entry name" value="MFS_trans_sf"/>
</dbReference>
<feature type="transmembrane region" description="Helical" evidence="5">
    <location>
        <begin position="12"/>
        <end position="33"/>
    </location>
</feature>
<dbReference type="HOGENOM" id="CLU_001265_33_5_1"/>
<dbReference type="Ensembl" id="ENSCSAVT00000001430.1">
    <property type="protein sequence ID" value="ENSCSAVP00000001413.1"/>
    <property type="gene ID" value="ENSCSAVG00000000797.1"/>
</dbReference>
<accession>H2Y7W5</accession>
<feature type="transmembrane region" description="Helical" evidence="5">
    <location>
        <begin position="65"/>
        <end position="86"/>
    </location>
</feature>
<evidence type="ECO:0000256" key="5">
    <source>
        <dbReference type="SAM" id="Phobius"/>
    </source>
</evidence>
<dbReference type="GeneTree" id="ENSGT00940000167022"/>
<dbReference type="PROSITE" id="PS50850">
    <property type="entry name" value="MFS"/>
    <property type="match status" value="1"/>
</dbReference>
<dbReference type="SUPFAM" id="SSF103473">
    <property type="entry name" value="MFS general substrate transporter"/>
    <property type="match status" value="1"/>
</dbReference>
<dbReference type="Pfam" id="PF00083">
    <property type="entry name" value="Sugar_tr"/>
    <property type="match status" value="1"/>
</dbReference>
<dbReference type="STRING" id="51511.ENSCSAVP00000001413"/>
<feature type="transmembrane region" description="Helical" evidence="5">
    <location>
        <begin position="206"/>
        <end position="227"/>
    </location>
</feature>
<dbReference type="InterPro" id="IPR020846">
    <property type="entry name" value="MFS_dom"/>
</dbReference>
<dbReference type="PANTHER" id="PTHR24064">
    <property type="entry name" value="SOLUTE CARRIER FAMILY 22 MEMBER"/>
    <property type="match status" value="1"/>
</dbReference>
<keyword evidence="4 5" id="KW-0472">Membrane</keyword>
<keyword evidence="3 5" id="KW-1133">Transmembrane helix</keyword>
<dbReference type="InParanoid" id="H2Y7W5"/>
<feature type="transmembrane region" description="Helical" evidence="5">
    <location>
        <begin position="98"/>
        <end position="118"/>
    </location>
</feature>
<feature type="transmembrane region" description="Helical" evidence="5">
    <location>
        <begin position="294"/>
        <end position="316"/>
    </location>
</feature>
<reference evidence="7" key="2">
    <citation type="submission" date="2025-08" db="UniProtKB">
        <authorList>
            <consortium name="Ensembl"/>
        </authorList>
    </citation>
    <scope>IDENTIFICATION</scope>
</reference>
<evidence type="ECO:0000313" key="7">
    <source>
        <dbReference type="Ensembl" id="ENSCSAVP00000001413.1"/>
    </source>
</evidence>
<feature type="domain" description="Major facilitator superfamily (MFS) profile" evidence="6">
    <location>
        <begin position="1"/>
        <end position="381"/>
    </location>
</feature>
<dbReference type="InterPro" id="IPR005829">
    <property type="entry name" value="Sugar_transporter_CS"/>
</dbReference>
<evidence type="ECO:0000256" key="1">
    <source>
        <dbReference type="ARBA" id="ARBA00004141"/>
    </source>
</evidence>
<evidence type="ECO:0000256" key="4">
    <source>
        <dbReference type="ARBA" id="ARBA00023136"/>
    </source>
</evidence>
<evidence type="ECO:0000256" key="3">
    <source>
        <dbReference type="ARBA" id="ARBA00022989"/>
    </source>
</evidence>
<protein>
    <recommendedName>
        <fullName evidence="6">Major facilitator superfamily (MFS) profile domain-containing protein</fullName>
    </recommendedName>
</protein>
<keyword evidence="8" id="KW-1185">Reference proteome</keyword>
<dbReference type="GO" id="GO:0022857">
    <property type="term" value="F:transmembrane transporter activity"/>
    <property type="evidence" value="ECO:0007669"/>
    <property type="project" value="InterPro"/>
</dbReference>
<reference evidence="8" key="1">
    <citation type="submission" date="2003-08" db="EMBL/GenBank/DDBJ databases">
        <authorList>
            <person name="Birren B."/>
            <person name="Nusbaum C."/>
            <person name="Abebe A."/>
            <person name="Abouelleil A."/>
            <person name="Adekoya E."/>
            <person name="Ait-zahra M."/>
            <person name="Allen N."/>
            <person name="Allen T."/>
            <person name="An P."/>
            <person name="Anderson M."/>
            <person name="Anderson S."/>
            <person name="Arachchi H."/>
            <person name="Armbruster J."/>
            <person name="Bachantsang P."/>
            <person name="Baldwin J."/>
            <person name="Barry A."/>
            <person name="Bayul T."/>
            <person name="Blitshsteyn B."/>
            <person name="Bloom T."/>
            <person name="Blye J."/>
            <person name="Boguslavskiy L."/>
            <person name="Borowsky M."/>
            <person name="Boukhgalter B."/>
            <person name="Brunache A."/>
            <person name="Butler J."/>
            <person name="Calixte N."/>
            <person name="Calvo S."/>
            <person name="Camarata J."/>
            <person name="Campo K."/>
            <person name="Chang J."/>
            <person name="Cheshatsang Y."/>
            <person name="Citroen M."/>
            <person name="Collymore A."/>
            <person name="Considine T."/>
            <person name="Cook A."/>
            <person name="Cooke P."/>
            <person name="Corum B."/>
            <person name="Cuomo C."/>
            <person name="David R."/>
            <person name="Dawoe T."/>
            <person name="Degray S."/>
            <person name="Dodge S."/>
            <person name="Dooley K."/>
            <person name="Dorje P."/>
            <person name="Dorjee K."/>
            <person name="Dorris L."/>
            <person name="Duffey N."/>
            <person name="Dupes A."/>
            <person name="Elkins T."/>
            <person name="Engels R."/>
            <person name="Erickson J."/>
            <person name="Farina A."/>
            <person name="Faro S."/>
            <person name="Ferreira P."/>
            <person name="Fischer H."/>
            <person name="Fitzgerald M."/>
            <person name="Foley K."/>
            <person name="Gage D."/>
            <person name="Galagan J."/>
            <person name="Gearin G."/>
            <person name="Gnerre S."/>
            <person name="Gnirke A."/>
            <person name="Goyette A."/>
            <person name="Graham J."/>
            <person name="Grandbois E."/>
            <person name="Gyaltsen K."/>
            <person name="Hafez N."/>
            <person name="Hagopian D."/>
            <person name="Hagos B."/>
            <person name="Hall J."/>
            <person name="Hatcher B."/>
            <person name="Heller A."/>
            <person name="Higgins H."/>
            <person name="Honan T."/>
            <person name="Horn A."/>
            <person name="Houde N."/>
            <person name="Hughes L."/>
            <person name="Hulme W."/>
            <person name="Husby E."/>
            <person name="Iliev I."/>
            <person name="Jaffe D."/>
            <person name="Jones C."/>
            <person name="Kamal M."/>
            <person name="Kamat A."/>
            <person name="Kamvysselis M."/>
            <person name="Karlsson E."/>
            <person name="Kells C."/>
            <person name="Kieu A."/>
            <person name="Kisner P."/>
            <person name="Kodira C."/>
            <person name="Kulbokas E."/>
            <person name="Labutti K."/>
            <person name="Lama D."/>
            <person name="Landers T."/>
            <person name="Leger J."/>
            <person name="Levine S."/>
            <person name="Lewis D."/>
            <person name="Lewis T."/>
            <person name="Lindblad-toh K."/>
            <person name="Liu X."/>
            <person name="Lokyitsang T."/>
            <person name="Lokyitsang Y."/>
            <person name="Lucien O."/>
            <person name="Lui A."/>
            <person name="Ma L.J."/>
            <person name="Mabbitt R."/>
            <person name="Macdonald J."/>
            <person name="Maclean C."/>
            <person name="Major J."/>
            <person name="Manning J."/>
            <person name="Marabella R."/>
            <person name="Maru K."/>
            <person name="Matthews C."/>
            <person name="Mauceli E."/>
            <person name="Mccarthy M."/>
            <person name="Mcdonough S."/>
            <person name="Mcghee T."/>
            <person name="Meldrim J."/>
            <person name="Meneus L."/>
            <person name="Mesirov J."/>
            <person name="Mihalev A."/>
            <person name="Mihova T."/>
            <person name="Mikkelsen T."/>
            <person name="Mlenga V."/>
            <person name="Moru K."/>
            <person name="Mozes J."/>
            <person name="Mulrain L."/>
            <person name="Munson G."/>
            <person name="Naylor J."/>
            <person name="Newes C."/>
            <person name="Nguyen C."/>
            <person name="Nguyen N."/>
            <person name="Nguyen T."/>
            <person name="Nicol R."/>
            <person name="Nielsen C."/>
            <person name="Nizzari M."/>
            <person name="Norbu C."/>
            <person name="Norbu N."/>
            <person name="O'donnell P."/>
            <person name="Okoawo O."/>
            <person name="O'leary S."/>
            <person name="Omotosho B."/>
            <person name="O'neill K."/>
            <person name="Osman S."/>
            <person name="Parker S."/>
            <person name="Perrin D."/>
            <person name="Phunkhang P."/>
            <person name="Piqani B."/>
            <person name="Purcell S."/>
            <person name="Rachupka T."/>
            <person name="Ramasamy U."/>
            <person name="Rameau R."/>
            <person name="Ray V."/>
            <person name="Raymond C."/>
            <person name="Retta R."/>
            <person name="Richardson S."/>
            <person name="Rise C."/>
            <person name="Rodriguez J."/>
            <person name="Rogers J."/>
            <person name="Rogov P."/>
            <person name="Rutman M."/>
            <person name="Schupbach R."/>
            <person name="Seaman C."/>
            <person name="Settipalli S."/>
            <person name="Sharpe T."/>
            <person name="Sheridan J."/>
            <person name="Sherpa N."/>
            <person name="Shi J."/>
            <person name="Smirnov S."/>
            <person name="Smith C."/>
            <person name="Sougnez C."/>
            <person name="Spencer B."/>
            <person name="Stalker J."/>
            <person name="Stange-thomann N."/>
            <person name="Stavropoulos S."/>
            <person name="Stetson K."/>
            <person name="Stone C."/>
            <person name="Stone S."/>
            <person name="Stubbs M."/>
            <person name="Talamas J."/>
            <person name="Tchuinga P."/>
            <person name="Tenzing P."/>
            <person name="Tesfaye S."/>
            <person name="Theodore J."/>
            <person name="Thoulutsang Y."/>
            <person name="Topham K."/>
            <person name="Towey S."/>
            <person name="Tsamla T."/>
            <person name="Tsomo N."/>
            <person name="Vallee D."/>
            <person name="Vassiliev H."/>
            <person name="Venkataraman V."/>
            <person name="Vinson J."/>
            <person name="Vo A."/>
            <person name="Wade C."/>
            <person name="Wang S."/>
            <person name="Wangchuk T."/>
            <person name="Wangdi T."/>
            <person name="Whittaker C."/>
            <person name="Wilkinson J."/>
            <person name="Wu Y."/>
            <person name="Wyman D."/>
            <person name="Yadav S."/>
            <person name="Yang S."/>
            <person name="Yang X."/>
            <person name="Yeager S."/>
            <person name="Yee E."/>
            <person name="Young G."/>
            <person name="Zainoun J."/>
            <person name="Zembeck L."/>
            <person name="Zimmer A."/>
            <person name="Zody M."/>
            <person name="Lander E."/>
        </authorList>
    </citation>
    <scope>NUCLEOTIDE SEQUENCE [LARGE SCALE GENOMIC DNA]</scope>
</reference>
<dbReference type="PROSITE" id="PS00216">
    <property type="entry name" value="SUGAR_TRANSPORT_1"/>
    <property type="match status" value="1"/>
</dbReference>
<dbReference type="AlphaFoldDB" id="H2Y7W5"/>
<proteinExistence type="predicted"/>
<keyword evidence="2 5" id="KW-0812">Transmembrane</keyword>
<dbReference type="InterPro" id="IPR005828">
    <property type="entry name" value="MFS_sugar_transport-like"/>
</dbReference>
<sequence>FELVCGQSWFQPILISIYFTGKMAGALVGGFLSDRFGRKPIFLIFTALQFIASIAMSFVNDVITYAVVLFISGGGSLVNFMAANLLGVEIVSPKYRSMVYFLMDVGYSCGYMILPLFAYCLRDWRWFLRVTGIVGILYIPYYWLIDESPYWLTSVGNEKKAREIRQKIAKLNGDQNQLNDETYDKTPDHVQGCFKSMSTVLSEPILIGRFLILSLAWIMVSMSYYAIALNTNRLSGNRFLNMFYGGLRELAGMIIFFIAVDVLGRRNTYSGVMSITAVSIALFVGHTFSGSQAAVTITTMLSKLALSVAYGVVYTYSGELFPTTTRHTIMATLSSIGRAGSMVSPFVIHRASGDTITPSCITAALIALSSATVMLLPETRNKILPQTAQQAV</sequence>
<comment type="subcellular location">
    <subcellularLocation>
        <location evidence="1">Membrane</location>
        <topology evidence="1">Multi-pass membrane protein</topology>
    </subcellularLocation>
</comment>
<name>H2Y7W5_CIOSA</name>
<organism evidence="7 8">
    <name type="scientific">Ciona savignyi</name>
    <name type="common">Pacific transparent sea squirt</name>
    <dbReference type="NCBI Taxonomy" id="51511"/>
    <lineage>
        <taxon>Eukaryota</taxon>
        <taxon>Metazoa</taxon>
        <taxon>Chordata</taxon>
        <taxon>Tunicata</taxon>
        <taxon>Ascidiacea</taxon>
        <taxon>Phlebobranchia</taxon>
        <taxon>Cionidae</taxon>
        <taxon>Ciona</taxon>
    </lineage>
</organism>
<evidence type="ECO:0000313" key="8">
    <source>
        <dbReference type="Proteomes" id="UP000007875"/>
    </source>
</evidence>
<feature type="transmembrane region" description="Helical" evidence="5">
    <location>
        <begin position="40"/>
        <end position="59"/>
    </location>
</feature>
<dbReference type="Gene3D" id="1.20.1250.20">
    <property type="entry name" value="MFS general substrate transporter like domains"/>
    <property type="match status" value="1"/>
</dbReference>